<protein>
    <submittedName>
        <fullName evidence="1">Uncharacterized protein</fullName>
    </submittedName>
</protein>
<dbReference type="EMBL" id="QMWP01000123">
    <property type="protein sequence ID" value="RLG69624.1"/>
    <property type="molecule type" value="Genomic_DNA"/>
</dbReference>
<comment type="caution">
    <text evidence="1">The sequence shown here is derived from an EMBL/GenBank/DDBJ whole genome shotgun (WGS) entry which is preliminary data.</text>
</comment>
<sequence>MDDFMLKKDGKPRKITWRSICPFCGHYVPKIKGVSMCVELDDIPDESYACDKKLAVGTIRISQSIVFYTYWVPEQVVDVYVGYLKERYGVVVESLKSFENIESIKPLDNVTGSENSLYKIPLDTGGAILVTSIEDYNDFVNDIAFKEAQKRLRDEGIEKIKKKRRISEPTFEEKLLLAYNRMFGAFDLNILKGNKCQVLNAYGRVLFEIKMDIDEYDKAIRSFVSLGNQQYEIATVKGIIKQCRNSKIFKRFPYGNIPSIIKIK</sequence>
<name>A0A497JFI5_9ARCH</name>
<dbReference type="AlphaFoldDB" id="A0A497JFI5"/>
<gene>
    <name evidence="1" type="ORF">DRO04_03130</name>
</gene>
<dbReference type="Proteomes" id="UP000278031">
    <property type="component" value="Unassembled WGS sequence"/>
</dbReference>
<reference evidence="1 2" key="1">
    <citation type="submission" date="2018-06" db="EMBL/GenBank/DDBJ databases">
        <title>Extensive metabolic versatility and redundancy in microbially diverse, dynamic hydrothermal sediments.</title>
        <authorList>
            <person name="Dombrowski N."/>
            <person name="Teske A."/>
            <person name="Baker B.J."/>
        </authorList>
    </citation>
    <scope>NUCLEOTIDE SEQUENCE [LARGE SCALE GENOMIC DNA]</scope>
    <source>
        <strain evidence="1">B51_G17</strain>
    </source>
</reference>
<evidence type="ECO:0000313" key="1">
    <source>
        <dbReference type="EMBL" id="RLG69624.1"/>
    </source>
</evidence>
<evidence type="ECO:0000313" key="2">
    <source>
        <dbReference type="Proteomes" id="UP000278031"/>
    </source>
</evidence>
<accession>A0A497JFI5</accession>
<proteinExistence type="predicted"/>
<organism evidence="1 2">
    <name type="scientific">Candidatus Iainarchaeum sp</name>
    <dbReference type="NCBI Taxonomy" id="3101447"/>
    <lineage>
        <taxon>Archaea</taxon>
        <taxon>Candidatus Iainarchaeota</taxon>
        <taxon>Candidatus Iainarchaeia</taxon>
        <taxon>Candidatus Iainarchaeales</taxon>
        <taxon>Candidatus Iainarchaeaceae</taxon>
        <taxon>Candidatus Iainarchaeum</taxon>
    </lineage>
</organism>